<protein>
    <submittedName>
        <fullName evidence="1">Stromal cell-derived factor 1</fullName>
    </submittedName>
</protein>
<accession>A0A0B0PLA2</accession>
<sequence length="45" mass="5279">MIYISNVPKSNIHHIVIHFSECPLNCLKSLWILGYLEKLVQCQRP</sequence>
<organism evidence="1 2">
    <name type="scientific">Gossypium arboreum</name>
    <name type="common">Tree cotton</name>
    <name type="synonym">Gossypium nanking</name>
    <dbReference type="NCBI Taxonomy" id="29729"/>
    <lineage>
        <taxon>Eukaryota</taxon>
        <taxon>Viridiplantae</taxon>
        <taxon>Streptophyta</taxon>
        <taxon>Embryophyta</taxon>
        <taxon>Tracheophyta</taxon>
        <taxon>Spermatophyta</taxon>
        <taxon>Magnoliopsida</taxon>
        <taxon>eudicotyledons</taxon>
        <taxon>Gunneridae</taxon>
        <taxon>Pentapetalae</taxon>
        <taxon>rosids</taxon>
        <taxon>malvids</taxon>
        <taxon>Malvales</taxon>
        <taxon>Malvaceae</taxon>
        <taxon>Malvoideae</taxon>
        <taxon>Gossypium</taxon>
    </lineage>
</organism>
<evidence type="ECO:0000313" key="2">
    <source>
        <dbReference type="Proteomes" id="UP000032142"/>
    </source>
</evidence>
<dbReference type="Proteomes" id="UP000032142">
    <property type="component" value="Unassembled WGS sequence"/>
</dbReference>
<dbReference type="EMBL" id="KN431611">
    <property type="protein sequence ID" value="KHG25204.1"/>
    <property type="molecule type" value="Genomic_DNA"/>
</dbReference>
<gene>
    <name evidence="1" type="ORF">F383_03274</name>
</gene>
<reference evidence="2" key="1">
    <citation type="submission" date="2014-09" db="EMBL/GenBank/DDBJ databases">
        <authorList>
            <person name="Mudge J."/>
            <person name="Ramaraj T."/>
            <person name="Lindquist I.E."/>
            <person name="Bharti A.K."/>
            <person name="Sundararajan A."/>
            <person name="Cameron C.T."/>
            <person name="Woodward J.E."/>
            <person name="May G.D."/>
            <person name="Brubaker C."/>
            <person name="Broadhvest J."/>
            <person name="Wilkins T.A."/>
        </authorList>
    </citation>
    <scope>NUCLEOTIDE SEQUENCE</scope>
    <source>
        <strain evidence="2">cv. AKA8401</strain>
    </source>
</reference>
<keyword evidence="2" id="KW-1185">Reference proteome</keyword>
<name>A0A0B0PLA2_GOSAR</name>
<evidence type="ECO:0000313" key="1">
    <source>
        <dbReference type="EMBL" id="KHG25204.1"/>
    </source>
</evidence>
<proteinExistence type="predicted"/>
<dbReference type="AlphaFoldDB" id="A0A0B0PLA2"/>